<dbReference type="Pfam" id="PF03399">
    <property type="entry name" value="SAC3_GANP"/>
    <property type="match status" value="1"/>
</dbReference>
<name>A0AAD3SZ49_NEPGR</name>
<comment type="caution">
    <text evidence="3">The sequence shown here is derived from an EMBL/GenBank/DDBJ whole genome shotgun (WGS) entry which is preliminary data.</text>
</comment>
<dbReference type="PANTHER" id="PTHR12436">
    <property type="entry name" value="80 KDA MCM3-ASSOCIATED PROTEIN"/>
    <property type="match status" value="1"/>
</dbReference>
<protein>
    <recommendedName>
        <fullName evidence="2">PCI domain-containing protein</fullName>
    </recommendedName>
</protein>
<dbReference type="FunFam" id="1.25.40.990:FF:000004">
    <property type="entry name" value="Putative peptidase C48 domain family protein"/>
    <property type="match status" value="1"/>
</dbReference>
<reference evidence="3" key="1">
    <citation type="submission" date="2023-05" db="EMBL/GenBank/DDBJ databases">
        <title>Nepenthes gracilis genome sequencing.</title>
        <authorList>
            <person name="Fukushima K."/>
        </authorList>
    </citation>
    <scope>NUCLEOTIDE SEQUENCE</scope>
    <source>
        <strain evidence="3">SING2019-196</strain>
    </source>
</reference>
<sequence length="1384" mass="156034">MEFKGFGKNSGPVVPPKSQAPFGDMPRPPYSPPHPFTPPFPDSSSKSFARAFDPPKRTHSPSSTFTINNPATGLSQVPATLNSYAAPKRTRSPPSLTEEAFQENSNPKEDINERELQAKAKRLARFKGELSDLVENGLSVAHRNFPSTKSDQFVMEKQKLVGDYWVGSAWDLADDIDDKGLELSGIIVGLCPDMCPESERAERERKGDLDQYERLDGDRHQTSKALAVKKYNRTAEREAELIRPLPILQKTMAYLLNLLDQPYDDSFLGLYNFLWDRMRAIRMDLRMQHIFDHEAITMLEQMIRLHIIAMHELCEYTKGEGFSEGFDAHLNIEQMNKTSVDLFQMYDDHRKKGVHFPTEKEFRGYYALLKLDKHPGYRVEPAELSVDLAKMTPEIRQTREVRFARDVARSCRTGNFIAFFRLARKASYLQACLMHAHFSKLRTQALASLHSGLQNNQGVPVAHVAKWLGMEREEIESLLEYHGFLIKEFEEPYMVKEGPFLNNDHDYPTRCSKLVDSKKSGMISENLLSSHQASLPTPEDAKFLQFGNVHKNKHGAVHSIGTESFLSFTVMDEEMTDSTAISSPRDGVRLQHAPKSPRIKQPGQDGYQRDYTSSPKGIMTNESFPPWYFSTKFLHEAGPSHLESVETPVVSVENPLGHDVQSDSRATPFDFISRRVEQEKPSASLIDSAVKGSMQNHVFAEEFGAKDPTDAPLIEEDELVPEEVAIAKITLLIRRWKRHSSRKKMLREQNRLATIAALNSLSLGPPVWQNKDRPTSYGKFNIDQVISKRHEKHEQSWSRLNVSDVVATALSERNANSNCICWKVIILPQMHHGGIDVGQTNQVADFSVYEWLHSKLMPSKNSHDDDNLLVSSPGLSIWRKWFLNHSGIVTCCLSVIKDATFGNFYENLMGASAILYPLSQSISWELQKIQLHNLVASLPTGSQLPLVILSGLNEQELPVPSSSIIDKLGLRDIEMSLVRSFLIISLAEIHGTRHLHGYFSDDRLREGLKWLATNSHPQPILHHVKTRELVSTCLNSSFHALDHVGAHRIGPDDCISVFNEALDQSVASIVATAKENNLNWPCPELSLLDESTNEHRAVNNFLPKIGWSSTEKIDPVISALSNCKLPTFSDDVSWLARGSSAGLDIENQKVRLQDILVRYLTKSRTINVALATKEVGVMLQKFTRLELRDANYYLVPGWVPIFRRVFNWQLNGLSSGPGAAAYVSEKFRPSPCSPVLWNSGPKPIPSLPYHIDHPSLDEMVEFSFSPNFVERGPSDLKALQPIPMTMSMSDGYTAVDGAKPCSLSQDNSEAIAKTDYSVDKESHHLRDRLLSDDDVYLIKNKFEESGVGILQSLKSATAADRVSELLQQCNMLQKQIEEKLWVYF</sequence>
<proteinExistence type="predicted"/>
<dbReference type="EMBL" id="BSYO01000019">
    <property type="protein sequence ID" value="GMH18801.1"/>
    <property type="molecule type" value="Genomic_DNA"/>
</dbReference>
<evidence type="ECO:0000259" key="2">
    <source>
        <dbReference type="PROSITE" id="PS50250"/>
    </source>
</evidence>
<dbReference type="GO" id="GO:0070390">
    <property type="term" value="C:transcription export complex 2"/>
    <property type="evidence" value="ECO:0007669"/>
    <property type="project" value="TreeGrafter"/>
</dbReference>
<dbReference type="PANTHER" id="PTHR12436:SF17">
    <property type="entry name" value="SAC3 FAMILY PROTEIN B"/>
    <property type="match status" value="1"/>
</dbReference>
<dbReference type="PROSITE" id="PS50250">
    <property type="entry name" value="PCI"/>
    <property type="match status" value="1"/>
</dbReference>
<gene>
    <name evidence="3" type="ORF">Nepgr_020642</name>
</gene>
<dbReference type="Gene3D" id="1.25.40.990">
    <property type="match status" value="1"/>
</dbReference>
<dbReference type="InterPro" id="IPR005062">
    <property type="entry name" value="SAC3/GANP/THP3_conserved"/>
</dbReference>
<feature type="region of interest" description="Disordered" evidence="1">
    <location>
        <begin position="1"/>
        <end position="108"/>
    </location>
</feature>
<organism evidence="3 4">
    <name type="scientific">Nepenthes gracilis</name>
    <name type="common">Slender pitcher plant</name>
    <dbReference type="NCBI Taxonomy" id="150966"/>
    <lineage>
        <taxon>Eukaryota</taxon>
        <taxon>Viridiplantae</taxon>
        <taxon>Streptophyta</taxon>
        <taxon>Embryophyta</taxon>
        <taxon>Tracheophyta</taxon>
        <taxon>Spermatophyta</taxon>
        <taxon>Magnoliopsida</taxon>
        <taxon>eudicotyledons</taxon>
        <taxon>Gunneridae</taxon>
        <taxon>Pentapetalae</taxon>
        <taxon>Caryophyllales</taxon>
        <taxon>Nepenthaceae</taxon>
        <taxon>Nepenthes</taxon>
    </lineage>
</organism>
<feature type="compositionally biased region" description="Polar residues" evidence="1">
    <location>
        <begin position="60"/>
        <end position="83"/>
    </location>
</feature>
<dbReference type="InterPro" id="IPR000717">
    <property type="entry name" value="PCI_dom"/>
</dbReference>
<feature type="compositionally biased region" description="Pro residues" evidence="1">
    <location>
        <begin position="26"/>
        <end position="41"/>
    </location>
</feature>
<feature type="domain" description="PCI" evidence="2">
    <location>
        <begin position="331"/>
        <end position="513"/>
    </location>
</feature>
<accession>A0AAD3SZ49</accession>
<feature type="region of interest" description="Disordered" evidence="1">
    <location>
        <begin position="577"/>
        <end position="616"/>
    </location>
</feature>
<evidence type="ECO:0000256" key="1">
    <source>
        <dbReference type="SAM" id="MobiDB-lite"/>
    </source>
</evidence>
<keyword evidence="4" id="KW-1185">Reference proteome</keyword>
<dbReference type="GO" id="GO:0005737">
    <property type="term" value="C:cytoplasm"/>
    <property type="evidence" value="ECO:0007669"/>
    <property type="project" value="TreeGrafter"/>
</dbReference>
<dbReference type="InterPro" id="IPR045107">
    <property type="entry name" value="SAC3/GANP/THP3"/>
</dbReference>
<evidence type="ECO:0000313" key="3">
    <source>
        <dbReference type="EMBL" id="GMH18801.1"/>
    </source>
</evidence>
<dbReference type="GO" id="GO:0006406">
    <property type="term" value="P:mRNA export from nucleus"/>
    <property type="evidence" value="ECO:0007669"/>
    <property type="project" value="TreeGrafter"/>
</dbReference>
<evidence type="ECO:0000313" key="4">
    <source>
        <dbReference type="Proteomes" id="UP001279734"/>
    </source>
</evidence>
<dbReference type="Proteomes" id="UP001279734">
    <property type="component" value="Unassembled WGS sequence"/>
</dbReference>